<gene>
    <name evidence="1" type="ORF">B0H67DRAFT_677608</name>
</gene>
<protein>
    <submittedName>
        <fullName evidence="1">Uncharacterized protein</fullName>
    </submittedName>
</protein>
<evidence type="ECO:0000313" key="2">
    <source>
        <dbReference type="Proteomes" id="UP001172102"/>
    </source>
</evidence>
<name>A0AA40B8H6_9PEZI</name>
<reference evidence="1" key="1">
    <citation type="submission" date="2023-06" db="EMBL/GenBank/DDBJ databases">
        <title>Genome-scale phylogeny and comparative genomics of the fungal order Sordariales.</title>
        <authorList>
            <consortium name="Lawrence Berkeley National Laboratory"/>
            <person name="Hensen N."/>
            <person name="Bonometti L."/>
            <person name="Westerberg I."/>
            <person name="Brannstrom I.O."/>
            <person name="Guillou S."/>
            <person name="Cros-Aarteil S."/>
            <person name="Calhoun S."/>
            <person name="Haridas S."/>
            <person name="Kuo A."/>
            <person name="Mondo S."/>
            <person name="Pangilinan J."/>
            <person name="Riley R."/>
            <person name="Labutti K."/>
            <person name="Andreopoulos B."/>
            <person name="Lipzen A."/>
            <person name="Chen C."/>
            <person name="Yanf M."/>
            <person name="Daum C."/>
            <person name="Ng V."/>
            <person name="Clum A."/>
            <person name="Steindorff A."/>
            <person name="Ohm R."/>
            <person name="Martin F."/>
            <person name="Silar P."/>
            <person name="Natvig D."/>
            <person name="Lalanne C."/>
            <person name="Gautier V."/>
            <person name="Ament-Velasquez S.L."/>
            <person name="Kruys A."/>
            <person name="Hutchinson M.I."/>
            <person name="Powell A.J."/>
            <person name="Barry K."/>
            <person name="Miller A.N."/>
            <person name="Grigoriev I.V."/>
            <person name="Debuchy R."/>
            <person name="Gladieux P."/>
            <person name="Thoren M.H."/>
            <person name="Johannesson H."/>
        </authorList>
    </citation>
    <scope>NUCLEOTIDE SEQUENCE</scope>
    <source>
        <strain evidence="1">SMH4607-1</strain>
    </source>
</reference>
<evidence type="ECO:0000313" key="1">
    <source>
        <dbReference type="EMBL" id="KAK0729601.1"/>
    </source>
</evidence>
<organism evidence="1 2">
    <name type="scientific">Lasiosphaeris hirsuta</name>
    <dbReference type="NCBI Taxonomy" id="260670"/>
    <lineage>
        <taxon>Eukaryota</taxon>
        <taxon>Fungi</taxon>
        <taxon>Dikarya</taxon>
        <taxon>Ascomycota</taxon>
        <taxon>Pezizomycotina</taxon>
        <taxon>Sordariomycetes</taxon>
        <taxon>Sordariomycetidae</taxon>
        <taxon>Sordariales</taxon>
        <taxon>Lasiosphaeriaceae</taxon>
        <taxon>Lasiosphaeris</taxon>
    </lineage>
</organism>
<proteinExistence type="predicted"/>
<comment type="caution">
    <text evidence="1">The sequence shown here is derived from an EMBL/GenBank/DDBJ whole genome shotgun (WGS) entry which is preliminary data.</text>
</comment>
<keyword evidence="2" id="KW-1185">Reference proteome</keyword>
<dbReference type="EMBL" id="JAUKUA010000001">
    <property type="protein sequence ID" value="KAK0729601.1"/>
    <property type="molecule type" value="Genomic_DNA"/>
</dbReference>
<accession>A0AA40B8H6</accession>
<dbReference type="AlphaFoldDB" id="A0AA40B8H6"/>
<dbReference type="Proteomes" id="UP001172102">
    <property type="component" value="Unassembled WGS sequence"/>
</dbReference>
<sequence>MRTARRADVRLEPPWQMTTRMMVEAEPSQNAWDPQGYFADHHFSEEELEIIEPGWATFENFMLSLGLKFHKGEDFRKAKAIMRGIIDHEKDNGTAY</sequence>